<dbReference type="InterPro" id="IPR030998">
    <property type="entry name" value="Thiosulf_SoxB"/>
</dbReference>
<feature type="domain" description="5'-Nucleotidase C-terminal" evidence="4">
    <location>
        <begin position="418"/>
        <end position="546"/>
    </location>
</feature>
<dbReference type="InterPro" id="IPR036907">
    <property type="entry name" value="5'-Nucleotdase_C_sf"/>
</dbReference>
<dbReference type="EMBL" id="JAUSWL010000009">
    <property type="protein sequence ID" value="MDQ0545601.1"/>
    <property type="molecule type" value="Genomic_DNA"/>
</dbReference>
<comment type="similarity">
    <text evidence="2">Belongs to the 5'-nucleotidase family.</text>
</comment>
<keyword evidence="2" id="KW-0378">Hydrolase</keyword>
<dbReference type="GO" id="GO:0016787">
    <property type="term" value="F:hydrolase activity"/>
    <property type="evidence" value="ECO:0007669"/>
    <property type="project" value="UniProtKB-KW"/>
</dbReference>
<dbReference type="GO" id="GO:0000166">
    <property type="term" value="F:nucleotide binding"/>
    <property type="evidence" value="ECO:0007669"/>
    <property type="project" value="UniProtKB-KW"/>
</dbReference>
<dbReference type="GO" id="GO:0009166">
    <property type="term" value="P:nucleotide catabolic process"/>
    <property type="evidence" value="ECO:0007669"/>
    <property type="project" value="InterPro"/>
</dbReference>
<dbReference type="GO" id="GO:0030288">
    <property type="term" value="C:outer membrane-bounded periplasmic space"/>
    <property type="evidence" value="ECO:0007669"/>
    <property type="project" value="TreeGrafter"/>
</dbReference>
<name>A0AAJ1TVT2_9HYPH</name>
<accession>A0AAJ1TVT2</accession>
<dbReference type="Pfam" id="PF00149">
    <property type="entry name" value="Metallophos"/>
    <property type="match status" value="1"/>
</dbReference>
<dbReference type="CDD" id="cd07411">
    <property type="entry name" value="MPP_SoxB_N"/>
    <property type="match status" value="1"/>
</dbReference>
<dbReference type="RefSeq" id="WP_007562699.1">
    <property type="nucleotide sequence ID" value="NZ_JAJALK010000010.1"/>
</dbReference>
<dbReference type="Gene3D" id="3.60.21.10">
    <property type="match status" value="1"/>
</dbReference>
<evidence type="ECO:0000313" key="5">
    <source>
        <dbReference type="EMBL" id="MDQ0545601.1"/>
    </source>
</evidence>
<dbReference type="AlphaFoldDB" id="A0AAJ1TVT2"/>
<comment type="caution">
    <text evidence="5">The sequence shown here is derived from an EMBL/GenBank/DDBJ whole genome shotgun (WGS) entry which is preliminary data.</text>
</comment>
<proteinExistence type="inferred from homology"/>
<evidence type="ECO:0000256" key="1">
    <source>
        <dbReference type="ARBA" id="ARBA00022729"/>
    </source>
</evidence>
<gene>
    <name evidence="5" type="ORF">QO001_004545</name>
</gene>
<dbReference type="InterPro" id="IPR006179">
    <property type="entry name" value="5_nucleotidase/apyrase"/>
</dbReference>
<dbReference type="PANTHER" id="PTHR11575">
    <property type="entry name" value="5'-NUCLEOTIDASE-RELATED"/>
    <property type="match status" value="1"/>
</dbReference>
<dbReference type="SUPFAM" id="SSF56300">
    <property type="entry name" value="Metallo-dependent phosphatases"/>
    <property type="match status" value="1"/>
</dbReference>
<evidence type="ECO:0000313" key="6">
    <source>
        <dbReference type="Proteomes" id="UP001223420"/>
    </source>
</evidence>
<dbReference type="Proteomes" id="UP001223420">
    <property type="component" value="Unassembled WGS sequence"/>
</dbReference>
<evidence type="ECO:0000259" key="3">
    <source>
        <dbReference type="Pfam" id="PF00149"/>
    </source>
</evidence>
<dbReference type="InterPro" id="IPR041829">
    <property type="entry name" value="SoxB_N"/>
</dbReference>
<keyword evidence="1" id="KW-0732">Signal</keyword>
<protein>
    <submittedName>
        <fullName evidence="5">Sulfur-oxidizing protein SoxB</fullName>
    </submittedName>
</protein>
<evidence type="ECO:0000256" key="2">
    <source>
        <dbReference type="RuleBase" id="RU362119"/>
    </source>
</evidence>
<dbReference type="Gene3D" id="3.90.780.10">
    <property type="entry name" value="5'-Nucleotidase, C-terminal domain"/>
    <property type="match status" value="1"/>
</dbReference>
<feature type="domain" description="Calcineurin-like phosphoesterase" evidence="3">
    <location>
        <begin position="53"/>
        <end position="323"/>
    </location>
</feature>
<dbReference type="Gene3D" id="6.10.140.570">
    <property type="match status" value="1"/>
</dbReference>
<dbReference type="InterPro" id="IPR006311">
    <property type="entry name" value="TAT_signal"/>
</dbReference>
<evidence type="ECO:0000259" key="4">
    <source>
        <dbReference type="Pfam" id="PF02872"/>
    </source>
</evidence>
<dbReference type="InterPro" id="IPR004843">
    <property type="entry name" value="Calcineurin-like_PHP"/>
</dbReference>
<dbReference type="InterPro" id="IPR029052">
    <property type="entry name" value="Metallo-depent_PP-like"/>
</dbReference>
<dbReference type="SUPFAM" id="SSF55816">
    <property type="entry name" value="5'-nucleotidase (syn. UDP-sugar hydrolase), C-terminal domain"/>
    <property type="match status" value="1"/>
</dbReference>
<dbReference type="NCBIfam" id="TIGR04486">
    <property type="entry name" value="thiosulf_SoxB"/>
    <property type="match status" value="1"/>
</dbReference>
<dbReference type="InterPro" id="IPR008334">
    <property type="entry name" value="5'-Nucleotdase_C"/>
</dbReference>
<keyword evidence="2" id="KW-0547">Nucleotide-binding</keyword>
<dbReference type="PRINTS" id="PR01607">
    <property type="entry name" value="APYRASEFAMLY"/>
</dbReference>
<reference evidence="5" key="1">
    <citation type="submission" date="2023-07" db="EMBL/GenBank/DDBJ databases">
        <title>Genomic Encyclopedia of Type Strains, Phase IV (KMG-IV): sequencing the most valuable type-strain genomes for metagenomic binning, comparative biology and taxonomic classification.</title>
        <authorList>
            <person name="Goeker M."/>
        </authorList>
    </citation>
    <scope>NUCLEOTIDE SEQUENCE</scope>
    <source>
        <strain evidence="5">DSM 19569</strain>
    </source>
</reference>
<dbReference type="PROSITE" id="PS51318">
    <property type="entry name" value="TAT"/>
    <property type="match status" value="1"/>
</dbReference>
<dbReference type="PANTHER" id="PTHR11575:SF42">
    <property type="entry name" value="SULFUR OXIDATION PROTEIN SOXB"/>
    <property type="match status" value="1"/>
</dbReference>
<sequence>MTRDLDASSPGLRRRQLLQAGGAALALPFLWRRALAQDTGAGLYELQPFGNARLLHMTDTHAQLRPVLFREPSVNIGIGAMRGRPPHLVGEAFLKRFGIAPGSREGYAFTYLDFEAGAKRYGRLGGFAHLRSLVGRLRAEAPGGHAMLVDGGDLWQGSGLSNARKGADMVEAANLLGIEAMTGHWEFTYGQDGLRANLDRFKGEFLAQNVFLTEEAAFNEAPAFDSASGRVFKPATVKAFGDRRVAIIGQAFPYVPIAHPKRFTPDWTFGIRDHELQALVDDLRGKEKVDAVVLLSHNGMDVDLKLASRVSGIDLILGGHTHDAVPEPVAVENSGGKTLVSNAGSNGKFLAVVDLDLAPGSLRGIRYRLLPVFADLLKPDAEMEALIASLEAPHAAAFGRRVATAEGLLYRRGNFTGTMDHLLCDALRGQLDAEISLSPGFRWGTTTLAGGEITAADVLAQTATTYSEVYVQPMTGAQIRSILEDVCDNLFNPDPYYQQGGDMVRVGGLSYRCEPGAESGKRLSNLTLTGGAPLDPARTYKVAGWASVNTQEGKPVWEVLEAHLGRSGRATLSADKPVEVGGVAGNPGYGGAA</sequence>
<organism evidence="5 6">
    <name type="scientific">Methylobacterium brachiatum</name>
    <dbReference type="NCBI Taxonomy" id="269660"/>
    <lineage>
        <taxon>Bacteria</taxon>
        <taxon>Pseudomonadati</taxon>
        <taxon>Pseudomonadota</taxon>
        <taxon>Alphaproteobacteria</taxon>
        <taxon>Hyphomicrobiales</taxon>
        <taxon>Methylobacteriaceae</taxon>
        <taxon>Methylobacterium</taxon>
    </lineage>
</organism>
<dbReference type="Pfam" id="PF02872">
    <property type="entry name" value="5_nucleotid_C"/>
    <property type="match status" value="1"/>
</dbReference>